<gene>
    <name evidence="9" type="ORF">OIE46_02490</name>
</gene>
<feature type="binding site" evidence="5">
    <location>
        <position position="33"/>
    </location>
    <ligand>
        <name>NAD(+)</name>
        <dbReference type="ChEBI" id="CHEBI:57540"/>
    </ligand>
</feature>
<dbReference type="Pfam" id="PF02866">
    <property type="entry name" value="Ldh_1_C"/>
    <property type="match status" value="1"/>
</dbReference>
<dbReference type="CDD" id="cd05291">
    <property type="entry name" value="HicDH_like"/>
    <property type="match status" value="1"/>
</dbReference>
<reference evidence="9" key="1">
    <citation type="submission" date="2022-10" db="EMBL/GenBank/DDBJ databases">
        <authorList>
            <person name="Wei X."/>
        </authorList>
    </citation>
    <scope>NUCLEOTIDE SEQUENCE</scope>
    <source>
        <strain evidence="9">SD2</strain>
    </source>
</reference>
<feature type="binding site" evidence="5">
    <location>
        <position position="97"/>
    </location>
    <ligand>
        <name>NAD(+)</name>
        <dbReference type="ChEBI" id="CHEBI:57540"/>
    </ligand>
</feature>
<evidence type="ECO:0000256" key="2">
    <source>
        <dbReference type="ARBA" id="ARBA00023002"/>
    </source>
</evidence>
<feature type="domain" description="Lactate/malate dehydrogenase C-terminal" evidence="8">
    <location>
        <begin position="147"/>
        <end position="311"/>
    </location>
</feature>
<dbReference type="GO" id="GO:0006089">
    <property type="term" value="P:lactate metabolic process"/>
    <property type="evidence" value="ECO:0007669"/>
    <property type="project" value="TreeGrafter"/>
</dbReference>
<dbReference type="Gene3D" id="3.40.50.720">
    <property type="entry name" value="NAD(P)-binding Rossmann-like Domain"/>
    <property type="match status" value="1"/>
</dbReference>
<feature type="binding site" evidence="5">
    <location>
        <begin position="8"/>
        <end position="13"/>
    </location>
    <ligand>
        <name>NAD(+)</name>
        <dbReference type="ChEBI" id="CHEBI:57540"/>
    </ligand>
</feature>
<name>A0AAN1EE05_MYCSY</name>
<evidence type="ECO:0000313" key="10">
    <source>
        <dbReference type="Proteomes" id="UP001164481"/>
    </source>
</evidence>
<feature type="active site" description="Proton acceptor" evidence="4">
    <location>
        <position position="177"/>
    </location>
</feature>
<dbReference type="AlphaFoldDB" id="A0AAN1EE05"/>
<dbReference type="PIRSF" id="PIRSF000102">
    <property type="entry name" value="Lac_mal_DH"/>
    <property type="match status" value="1"/>
</dbReference>
<evidence type="ECO:0000256" key="3">
    <source>
        <dbReference type="ARBA" id="ARBA00023027"/>
    </source>
</evidence>
<dbReference type="PANTHER" id="PTHR43128:SF16">
    <property type="entry name" value="L-LACTATE DEHYDROGENASE"/>
    <property type="match status" value="1"/>
</dbReference>
<sequence>MKKIIVIGMGNVGTTFVNIALARGLQANFVFVDKNEEICQAHVHDFQDMIALMPRNNSTFKVGTLLQEAKDADIVIVTASIPANKDFSDRLKLAEANSKLMKSFGDQLKEAKFKGIVIVAANPCDVMASVFTYASNLPFKKVISTGTLLDSARFKKFIAQKFNVNADSVQASILGEHGSSAIPLWSTVKIGDATLENLLKSKKLKSNELNQILKQTIDEAFYIFSRKGNTQFGIGTSLYEITDAILNNKKQVMNIGVKLPANYKNAGIYISIPVIVGKNGYEYLSVKPNFNNNELKQFEASTSHMAKVHKDTLKLINIDMDFE</sequence>
<dbReference type="PANTHER" id="PTHR43128">
    <property type="entry name" value="L-2-HYDROXYCARBOXYLATE DEHYDROGENASE (NAD(P)(+))"/>
    <property type="match status" value="1"/>
</dbReference>
<dbReference type="Proteomes" id="UP001164481">
    <property type="component" value="Chromosome"/>
</dbReference>
<dbReference type="SUPFAM" id="SSF56327">
    <property type="entry name" value="LDH C-terminal domain-like"/>
    <property type="match status" value="1"/>
</dbReference>
<keyword evidence="3 5" id="KW-0520">NAD</keyword>
<protein>
    <submittedName>
        <fullName evidence="9">L-lactate dehydrogenase</fullName>
    </submittedName>
</protein>
<dbReference type="InterPro" id="IPR001557">
    <property type="entry name" value="L-lactate/malate_DH"/>
</dbReference>
<evidence type="ECO:0000256" key="6">
    <source>
        <dbReference type="RuleBase" id="RU003369"/>
    </source>
</evidence>
<dbReference type="InterPro" id="IPR001236">
    <property type="entry name" value="Lactate/malate_DH_N"/>
</dbReference>
<dbReference type="RefSeq" id="WP_011283600.1">
    <property type="nucleotide sequence ID" value="NZ_CP012624.1"/>
</dbReference>
<dbReference type="GO" id="GO:0004459">
    <property type="term" value="F:L-lactate dehydrogenase (NAD+) activity"/>
    <property type="evidence" value="ECO:0007669"/>
    <property type="project" value="TreeGrafter"/>
</dbReference>
<evidence type="ECO:0000259" key="7">
    <source>
        <dbReference type="Pfam" id="PF00056"/>
    </source>
</evidence>
<proteinExistence type="inferred from homology"/>
<dbReference type="EMBL" id="CP107525">
    <property type="protein sequence ID" value="UZW64227.1"/>
    <property type="molecule type" value="Genomic_DNA"/>
</dbReference>
<dbReference type="Gene3D" id="3.90.110.10">
    <property type="entry name" value="Lactate dehydrogenase/glycoside hydrolase, family 4, C-terminal"/>
    <property type="match status" value="1"/>
</dbReference>
<dbReference type="InterPro" id="IPR015955">
    <property type="entry name" value="Lactate_DH/Glyco_Ohase_4_C"/>
</dbReference>
<evidence type="ECO:0000313" key="9">
    <source>
        <dbReference type="EMBL" id="UZW64227.1"/>
    </source>
</evidence>
<feature type="domain" description="Lactate/malate dehydrogenase N-terminal" evidence="7">
    <location>
        <begin position="3"/>
        <end position="143"/>
    </location>
</feature>
<dbReference type="InterPro" id="IPR022383">
    <property type="entry name" value="Lactate/malate_DH_C"/>
</dbReference>
<dbReference type="SUPFAM" id="SSF51735">
    <property type="entry name" value="NAD(P)-binding Rossmann-fold domains"/>
    <property type="match status" value="1"/>
</dbReference>
<reference evidence="9" key="2">
    <citation type="submission" date="2022-11" db="EMBL/GenBank/DDBJ databases">
        <title>complete genomes of mycoplasma synoviae ZX313 strain and SD2 strain.</title>
        <authorList>
            <person name="Zhong Q."/>
        </authorList>
    </citation>
    <scope>NUCLEOTIDE SEQUENCE</scope>
    <source>
        <strain evidence="9">SD2</strain>
    </source>
</reference>
<evidence type="ECO:0000256" key="4">
    <source>
        <dbReference type="PIRSR" id="PIRSR000102-1"/>
    </source>
</evidence>
<dbReference type="PRINTS" id="PR00086">
    <property type="entry name" value="LLDHDRGNASE"/>
</dbReference>
<evidence type="ECO:0000256" key="1">
    <source>
        <dbReference type="ARBA" id="ARBA00006054"/>
    </source>
</evidence>
<dbReference type="Pfam" id="PF00056">
    <property type="entry name" value="Ldh_1_N"/>
    <property type="match status" value="1"/>
</dbReference>
<evidence type="ECO:0000259" key="8">
    <source>
        <dbReference type="Pfam" id="PF02866"/>
    </source>
</evidence>
<comment type="similarity">
    <text evidence="1">Belongs to the LDH/MDH superfamily. LDH family.</text>
</comment>
<organism evidence="9 10">
    <name type="scientific">Mycoplasmopsis synoviae</name>
    <name type="common">Mycoplasma synoviae</name>
    <dbReference type="NCBI Taxonomy" id="2109"/>
    <lineage>
        <taxon>Bacteria</taxon>
        <taxon>Bacillati</taxon>
        <taxon>Mycoplasmatota</taxon>
        <taxon>Mycoplasmoidales</taxon>
        <taxon>Metamycoplasmataceae</taxon>
        <taxon>Mycoplasmopsis</taxon>
    </lineage>
</organism>
<keyword evidence="2 6" id="KW-0560">Oxidoreductase</keyword>
<evidence type="ECO:0000256" key="5">
    <source>
        <dbReference type="PIRSR" id="PIRSR000102-3"/>
    </source>
</evidence>
<accession>A0AAN1EE05</accession>
<dbReference type="InterPro" id="IPR036291">
    <property type="entry name" value="NAD(P)-bd_dom_sf"/>
</dbReference>
<dbReference type="GeneID" id="93530246"/>